<organism evidence="2 3">
    <name type="scientific">Desulfosarcina ovata subsp. ovata</name>
    <dbReference type="NCBI Taxonomy" id="2752305"/>
    <lineage>
        <taxon>Bacteria</taxon>
        <taxon>Pseudomonadati</taxon>
        <taxon>Thermodesulfobacteriota</taxon>
        <taxon>Desulfobacteria</taxon>
        <taxon>Desulfobacterales</taxon>
        <taxon>Desulfosarcinaceae</taxon>
        <taxon>Desulfosarcina</taxon>
    </lineage>
</organism>
<keyword evidence="1" id="KW-0472">Membrane</keyword>
<dbReference type="Proteomes" id="UP000422108">
    <property type="component" value="Chromosome"/>
</dbReference>
<feature type="transmembrane region" description="Helical" evidence="1">
    <location>
        <begin position="261"/>
        <end position="282"/>
    </location>
</feature>
<proteinExistence type="predicted"/>
<evidence type="ECO:0000256" key="1">
    <source>
        <dbReference type="SAM" id="Phobius"/>
    </source>
</evidence>
<accession>A0A5K8AEM6</accession>
<sequence>MKFYIASGIKNKDNVKKIFDQLINTGHEVTADWTLTDDIPEDGRDQKSEYVRSIAKRDFEGIRECDIFALLSDPEEGRSMYVELGIALSMYQSTGRPKIFIVGPKNNESVFYFHPLVDRVNTIEDILKYSANLDTIELPSKSHEGRLEEYKSLRAEMLEIIKERVWGQATYAALSAGMLALMKDSGKIPILIFTILLSLPFIFHTMQREHARIRMGNYLRAVLEPKIPGMYWEEYLGLWRGKFGQEEGKGFLNIFDRIKHLISFSGLYLLVSGFCLVYLFFVTKNPDIRFLGIFCFIFLIGAYVNFFLLYGKGQKEYKELLRLGPKA</sequence>
<feature type="transmembrane region" description="Helical" evidence="1">
    <location>
        <begin position="188"/>
        <end position="206"/>
    </location>
</feature>
<reference evidence="2 3" key="1">
    <citation type="submission" date="2019-11" db="EMBL/GenBank/DDBJ databases">
        <title>Comparative genomics of hydrocarbon-degrading Desulfosarcina strains.</title>
        <authorList>
            <person name="Watanabe M."/>
            <person name="Kojima H."/>
            <person name="Fukui M."/>
        </authorList>
    </citation>
    <scope>NUCLEOTIDE SEQUENCE [LARGE SCALE GENOMIC DNA]</scope>
    <source>
        <strain evidence="3">oXyS1</strain>
    </source>
</reference>
<dbReference type="Gene3D" id="3.40.50.450">
    <property type="match status" value="1"/>
</dbReference>
<feature type="transmembrane region" description="Helical" evidence="1">
    <location>
        <begin position="288"/>
        <end position="310"/>
    </location>
</feature>
<gene>
    <name evidence="2" type="ORF">DSCOOX_41690</name>
</gene>
<dbReference type="AlphaFoldDB" id="A0A5K8AEM6"/>
<evidence type="ECO:0000313" key="3">
    <source>
        <dbReference type="Proteomes" id="UP000422108"/>
    </source>
</evidence>
<name>A0A5K8AEM6_9BACT</name>
<evidence type="ECO:0000313" key="2">
    <source>
        <dbReference type="EMBL" id="BBO90989.1"/>
    </source>
</evidence>
<keyword evidence="3" id="KW-1185">Reference proteome</keyword>
<protein>
    <submittedName>
        <fullName evidence="2">Uncharacterized protein</fullName>
    </submittedName>
</protein>
<dbReference type="RefSeq" id="WP_155311981.1">
    <property type="nucleotide sequence ID" value="NZ_AP021879.1"/>
</dbReference>
<keyword evidence="1" id="KW-0812">Transmembrane</keyword>
<dbReference type="EMBL" id="AP021879">
    <property type="protein sequence ID" value="BBO90989.1"/>
    <property type="molecule type" value="Genomic_DNA"/>
</dbReference>
<keyword evidence="1" id="KW-1133">Transmembrane helix</keyword>